<dbReference type="PANTHER" id="PTHR14226">
    <property type="entry name" value="NEUROPATHY TARGET ESTERASE/SWISS CHEESE D.MELANOGASTER"/>
    <property type="match status" value="1"/>
</dbReference>
<dbReference type="Proteomes" id="UP000199759">
    <property type="component" value="Unassembled WGS sequence"/>
</dbReference>
<protein>
    <submittedName>
        <fullName evidence="9">NTE family protein</fullName>
    </submittedName>
</protein>
<feature type="short sequence motif" description="DGA/G" evidence="6">
    <location>
        <begin position="252"/>
        <end position="254"/>
    </location>
</feature>
<dbReference type="InterPro" id="IPR000184">
    <property type="entry name" value="Bac_surfAg_D15"/>
</dbReference>
<dbReference type="Gene3D" id="3.10.20.310">
    <property type="entry name" value="membrane protein fhac"/>
    <property type="match status" value="1"/>
</dbReference>
<feature type="chain" id="PRO_5011753293" evidence="7">
    <location>
        <begin position="28"/>
        <end position="766"/>
    </location>
</feature>
<dbReference type="GO" id="GO:0019867">
    <property type="term" value="C:outer membrane"/>
    <property type="evidence" value="ECO:0007669"/>
    <property type="project" value="InterPro"/>
</dbReference>
<evidence type="ECO:0000313" key="10">
    <source>
        <dbReference type="Proteomes" id="UP000199759"/>
    </source>
</evidence>
<dbReference type="Pfam" id="PF01734">
    <property type="entry name" value="Patatin"/>
    <property type="match status" value="1"/>
</dbReference>
<feature type="active site" description="Proton acceptor" evidence="6">
    <location>
        <position position="252"/>
    </location>
</feature>
<sequence>MASRFRHCFRLLVCAALGVTAAAPGLAQPGEIPQAQGTGYADGLMTLPPPVTEPDRWTRCNPAPAPCNHPRIALVLSGGGALGIAHIGAIRTLERAGVQPDLIVGTSMGAVVGGLYATGYSADQLEQAVLAMDWQRIFSADSPRRSLSYRRRREEENFPAELSFSVDRDGLRLPRAFINDQNLNLSLRNMVLNPGRGSFDDMPIPFRAVATDIVTGEPVSLEDGDLAMAMRASMAVPGVLPPAEIDGRLLVDGGLSKNIPVDVAQAMGADIIIVVAMQGRLLTAEELRTGVDLMAQSMTLLVRSNETAQLALLGPQDILIQVDQGTLTTGDFSRGVELIEAGTLAADAYFPQLQALATDHTRLVSRPLPRIDEVLIENTSRLDDSVLLSHVHQAPGEALDVESLSDDLAGIYGLGAFEWVTYELRENGENTALVIDAVARADDVAHIRAGMTLENDFDGNGEYLISLEYRSPPIDRFGSEVRVDAVFGDRFGLTAEVFKLFDTSQHLFVAPRANFVMRNVPRYREDGFRTGSYRANFAEIQLDAGWQFDIPAEIRFGYQRGTGEARLHDGFATPETIAVDIGQFNLSAGLDTLDSAFFPTRGVRLSSRWSIARESIGASADFETLEAHVMQAWSRGSDTLIAQLDAASSLSGTMPIESLYRVGGLFSLSGYKEEELVGETYALGRLVYRRRLNRDNSQAFGVPLYAGASLEAGNVWADPDLASASDITLAGSVFLAADTVMGPVYLAYGRSDADRQSLYVFVGRPF</sequence>
<keyword evidence="4 6" id="KW-0443">Lipid metabolism</keyword>
<evidence type="ECO:0000256" key="2">
    <source>
        <dbReference type="ARBA" id="ARBA00022801"/>
    </source>
</evidence>
<dbReference type="STRING" id="144026.SAMN04488568_1189"/>
<reference evidence="9 10" key="1">
    <citation type="submission" date="2016-10" db="EMBL/GenBank/DDBJ databases">
        <authorList>
            <person name="de Groot N.N."/>
        </authorList>
    </citation>
    <scope>NUCLEOTIDE SEQUENCE [LARGE SCALE GENOMIC DNA]</scope>
    <source>
        <strain evidence="9 10">DSM 16077</strain>
    </source>
</reference>
<name>A0A1G9V751_9PROT</name>
<accession>A0A1G9V751</accession>
<dbReference type="CDD" id="cd07205">
    <property type="entry name" value="Pat_PNPLA6_PNPLA7_NTE1_like"/>
    <property type="match status" value="1"/>
</dbReference>
<keyword evidence="7" id="KW-0732">Signal</keyword>
<dbReference type="InterPro" id="IPR002641">
    <property type="entry name" value="PNPLA_dom"/>
</dbReference>
<dbReference type="SUPFAM" id="SSF52151">
    <property type="entry name" value="FabD/lysophospholipase-like"/>
    <property type="match status" value="1"/>
</dbReference>
<feature type="domain" description="PNPLA" evidence="8">
    <location>
        <begin position="74"/>
        <end position="265"/>
    </location>
</feature>
<keyword evidence="3 6" id="KW-0442">Lipid degradation</keyword>
<proteinExistence type="predicted"/>
<evidence type="ECO:0000259" key="8">
    <source>
        <dbReference type="PROSITE" id="PS51635"/>
    </source>
</evidence>
<feature type="short sequence motif" description="GXSXG" evidence="6">
    <location>
        <begin position="105"/>
        <end position="109"/>
    </location>
</feature>
<dbReference type="GO" id="GO:0016042">
    <property type="term" value="P:lipid catabolic process"/>
    <property type="evidence" value="ECO:0007669"/>
    <property type="project" value="UniProtKB-UniRule"/>
</dbReference>
<keyword evidence="10" id="KW-1185">Reference proteome</keyword>
<keyword evidence="5" id="KW-0472">Membrane</keyword>
<evidence type="ECO:0000256" key="6">
    <source>
        <dbReference type="PROSITE-ProRule" id="PRU01161"/>
    </source>
</evidence>
<comment type="subcellular location">
    <subcellularLocation>
        <location evidence="1">Membrane</location>
    </subcellularLocation>
</comment>
<feature type="active site" description="Nucleophile" evidence="6">
    <location>
        <position position="107"/>
    </location>
</feature>
<gene>
    <name evidence="9" type="ORF">SAMN04488568_1189</name>
</gene>
<evidence type="ECO:0000313" key="9">
    <source>
        <dbReference type="EMBL" id="SDM67887.1"/>
    </source>
</evidence>
<dbReference type="PANTHER" id="PTHR14226:SF29">
    <property type="entry name" value="NEUROPATHY TARGET ESTERASE SWS"/>
    <property type="match status" value="1"/>
</dbReference>
<organism evidence="9 10">
    <name type="scientific">Maricaulis salignorans</name>
    <dbReference type="NCBI Taxonomy" id="144026"/>
    <lineage>
        <taxon>Bacteria</taxon>
        <taxon>Pseudomonadati</taxon>
        <taxon>Pseudomonadota</taxon>
        <taxon>Alphaproteobacteria</taxon>
        <taxon>Maricaulales</taxon>
        <taxon>Maricaulaceae</taxon>
        <taxon>Maricaulis</taxon>
    </lineage>
</organism>
<evidence type="ECO:0000256" key="1">
    <source>
        <dbReference type="ARBA" id="ARBA00004370"/>
    </source>
</evidence>
<dbReference type="RefSeq" id="WP_176780353.1">
    <property type="nucleotide sequence ID" value="NZ_FNHG01000018.1"/>
</dbReference>
<dbReference type="Gene3D" id="2.40.160.50">
    <property type="entry name" value="membrane protein fhac: a member of the omp85/tpsb transporter family"/>
    <property type="match status" value="1"/>
</dbReference>
<dbReference type="InterPro" id="IPR050301">
    <property type="entry name" value="NTE"/>
</dbReference>
<feature type="signal peptide" evidence="7">
    <location>
        <begin position="1"/>
        <end position="27"/>
    </location>
</feature>
<feature type="short sequence motif" description="GXGXXG" evidence="6">
    <location>
        <begin position="78"/>
        <end position="83"/>
    </location>
</feature>
<dbReference type="GO" id="GO:0016787">
    <property type="term" value="F:hydrolase activity"/>
    <property type="evidence" value="ECO:0007669"/>
    <property type="project" value="UniProtKB-UniRule"/>
</dbReference>
<dbReference type="EMBL" id="FNHG01000018">
    <property type="protein sequence ID" value="SDM67887.1"/>
    <property type="molecule type" value="Genomic_DNA"/>
</dbReference>
<dbReference type="PROSITE" id="PS51635">
    <property type="entry name" value="PNPLA"/>
    <property type="match status" value="1"/>
</dbReference>
<dbReference type="Pfam" id="PF01103">
    <property type="entry name" value="Omp85"/>
    <property type="match status" value="1"/>
</dbReference>
<dbReference type="Gene3D" id="3.40.1090.10">
    <property type="entry name" value="Cytosolic phospholipase A2 catalytic domain"/>
    <property type="match status" value="2"/>
</dbReference>
<dbReference type="InterPro" id="IPR016035">
    <property type="entry name" value="Acyl_Trfase/lysoPLipase"/>
</dbReference>
<dbReference type="AlphaFoldDB" id="A0A1G9V751"/>
<keyword evidence="2 6" id="KW-0378">Hydrolase</keyword>
<evidence type="ECO:0000256" key="3">
    <source>
        <dbReference type="ARBA" id="ARBA00022963"/>
    </source>
</evidence>
<evidence type="ECO:0000256" key="7">
    <source>
        <dbReference type="SAM" id="SignalP"/>
    </source>
</evidence>
<evidence type="ECO:0000256" key="5">
    <source>
        <dbReference type="ARBA" id="ARBA00023136"/>
    </source>
</evidence>
<evidence type="ECO:0000256" key="4">
    <source>
        <dbReference type="ARBA" id="ARBA00023098"/>
    </source>
</evidence>